<gene>
    <name evidence="2" type="ORF">GCM10009863_45460</name>
</gene>
<proteinExistence type="predicted"/>
<feature type="region of interest" description="Disordered" evidence="1">
    <location>
        <begin position="135"/>
        <end position="184"/>
    </location>
</feature>
<feature type="compositionally biased region" description="Low complexity" evidence="1">
    <location>
        <begin position="309"/>
        <end position="329"/>
    </location>
</feature>
<evidence type="ECO:0000313" key="3">
    <source>
        <dbReference type="Proteomes" id="UP001501447"/>
    </source>
</evidence>
<keyword evidence="3" id="KW-1185">Reference proteome</keyword>
<protein>
    <submittedName>
        <fullName evidence="2">Sucrase ferredoxin</fullName>
    </submittedName>
</protein>
<feature type="region of interest" description="Disordered" evidence="1">
    <location>
        <begin position="309"/>
        <end position="332"/>
    </location>
</feature>
<evidence type="ECO:0000256" key="1">
    <source>
        <dbReference type="SAM" id="MobiDB-lite"/>
    </source>
</evidence>
<reference evidence="2 3" key="1">
    <citation type="journal article" date="2019" name="Int. J. Syst. Evol. Microbiol.">
        <title>The Global Catalogue of Microorganisms (GCM) 10K type strain sequencing project: providing services to taxonomists for standard genome sequencing and annotation.</title>
        <authorList>
            <consortium name="The Broad Institute Genomics Platform"/>
            <consortium name="The Broad Institute Genome Sequencing Center for Infectious Disease"/>
            <person name="Wu L."/>
            <person name="Ma J."/>
        </authorList>
    </citation>
    <scope>NUCLEOTIDE SEQUENCE [LARGE SCALE GENOMIC DNA]</scope>
    <source>
        <strain evidence="2 3">JCM 16373</strain>
    </source>
</reference>
<evidence type="ECO:0000313" key="2">
    <source>
        <dbReference type="EMBL" id="GAA2625671.1"/>
    </source>
</evidence>
<dbReference type="InterPro" id="IPR036249">
    <property type="entry name" value="Thioredoxin-like_sf"/>
</dbReference>
<accession>A0ABN3QG52</accession>
<dbReference type="Proteomes" id="UP001501447">
    <property type="component" value="Unassembled WGS sequence"/>
</dbReference>
<dbReference type="PANTHER" id="PTHR31902">
    <property type="entry name" value="ACTIN PATCHES DISTAL PROTEIN 1"/>
    <property type="match status" value="1"/>
</dbReference>
<dbReference type="SUPFAM" id="SSF52833">
    <property type="entry name" value="Thioredoxin-like"/>
    <property type="match status" value="1"/>
</dbReference>
<dbReference type="InterPro" id="IPR010350">
    <property type="entry name" value="Aim32/Apd1-like_bac"/>
</dbReference>
<dbReference type="EMBL" id="BAAARJ010000015">
    <property type="protein sequence ID" value="GAA2625671.1"/>
    <property type="molecule type" value="Genomic_DNA"/>
</dbReference>
<dbReference type="PIRSF" id="PIRSF035042">
    <property type="entry name" value="UCP035042_thirdx"/>
    <property type="match status" value="1"/>
</dbReference>
<dbReference type="InterPro" id="IPR009737">
    <property type="entry name" value="Aim32/Apd1-like"/>
</dbReference>
<sequence length="387" mass="40122">MSAPQPGTQVRVAFVTTCAAASRTLAEPLAGTAATARTWLLIEQPGPWGKRALAESHLDPALGKALETAASAHGARVALIRRPGRQADSADGHGHHHVFLARTVPGDSWVYTARLPAGGGLEALRALDFAALDGHSARPGSDGTGQAMEIQPPDGRHAAQAPGPLSGSRSHARSDTRAAGLGPGWRPYEGDPLALVCTNGKRDRCCALLGRPLAAELEASGAANVWEISHIGGHRFAPTLLVLPYGYAYGRLGAVAVKGVLDAVRDGHVLTEGCRGRSAWDRPGQAADLAVRERTGEIRAAALTVLATTPASTATSTSTSTSAPALASAEEPDRARWEVTVGHVDGRRWRVVLAEADDGPALSASCGAAPTPAIRMDVERFETLPPG</sequence>
<dbReference type="PANTHER" id="PTHR31902:SF22">
    <property type="entry name" value="SLL1203 PROTEIN"/>
    <property type="match status" value="1"/>
</dbReference>
<dbReference type="Pfam" id="PF06999">
    <property type="entry name" value="Suc_Fer-like"/>
    <property type="match status" value="1"/>
</dbReference>
<name>A0ABN3QG52_9ACTN</name>
<dbReference type="CDD" id="cd03062">
    <property type="entry name" value="TRX_Fd_Sucrase"/>
    <property type="match status" value="1"/>
</dbReference>
<comment type="caution">
    <text evidence="2">The sequence shown here is derived from an EMBL/GenBank/DDBJ whole genome shotgun (WGS) entry which is preliminary data.</text>
</comment>
<organism evidence="2 3">
    <name type="scientific">Streptomyces axinellae</name>
    <dbReference type="NCBI Taxonomy" id="552788"/>
    <lineage>
        <taxon>Bacteria</taxon>
        <taxon>Bacillati</taxon>
        <taxon>Actinomycetota</taxon>
        <taxon>Actinomycetes</taxon>
        <taxon>Kitasatosporales</taxon>
        <taxon>Streptomycetaceae</taxon>
        <taxon>Streptomyces</taxon>
    </lineage>
</organism>